<dbReference type="InterPro" id="IPR050936">
    <property type="entry name" value="AP-1-like"/>
</dbReference>
<dbReference type="GO" id="GO:0000976">
    <property type="term" value="F:transcription cis-regulatory region binding"/>
    <property type="evidence" value="ECO:0007669"/>
    <property type="project" value="InterPro"/>
</dbReference>
<comment type="caution">
    <text evidence="5">The sequence shown here is derived from an EMBL/GenBank/DDBJ whole genome shotgun (WGS) entry which is preliminary data.</text>
</comment>
<protein>
    <recommendedName>
        <fullName evidence="4">BZIP domain-containing protein</fullName>
    </recommendedName>
</protein>
<gene>
    <name evidence="5" type="ORF">GOMPHAMPRED_000190</name>
</gene>
<dbReference type="PANTHER" id="PTHR40621">
    <property type="entry name" value="TRANSCRIPTION FACTOR KAPC-RELATED"/>
    <property type="match status" value="1"/>
</dbReference>
<dbReference type="Gene3D" id="1.20.5.170">
    <property type="match status" value="1"/>
</dbReference>
<evidence type="ECO:0000256" key="3">
    <source>
        <dbReference type="SAM" id="MobiDB-lite"/>
    </source>
</evidence>
<dbReference type="InterPro" id="IPR004827">
    <property type="entry name" value="bZIP"/>
</dbReference>
<dbReference type="AlphaFoldDB" id="A0A8H3I3M4"/>
<reference evidence="5" key="1">
    <citation type="submission" date="2021-03" db="EMBL/GenBank/DDBJ databases">
        <authorList>
            <person name="Tagirdzhanova G."/>
        </authorList>
    </citation>
    <scope>NUCLEOTIDE SEQUENCE</scope>
</reference>
<dbReference type="PANTHER" id="PTHR40621:SF7">
    <property type="entry name" value="BZIP DOMAIN-CONTAINING PROTEIN"/>
    <property type="match status" value="1"/>
</dbReference>
<organism evidence="5 6">
    <name type="scientific">Gomphillus americanus</name>
    <dbReference type="NCBI Taxonomy" id="1940652"/>
    <lineage>
        <taxon>Eukaryota</taxon>
        <taxon>Fungi</taxon>
        <taxon>Dikarya</taxon>
        <taxon>Ascomycota</taxon>
        <taxon>Pezizomycotina</taxon>
        <taxon>Lecanoromycetes</taxon>
        <taxon>OSLEUM clade</taxon>
        <taxon>Ostropomycetidae</taxon>
        <taxon>Ostropales</taxon>
        <taxon>Graphidaceae</taxon>
        <taxon>Gomphilloideae</taxon>
        <taxon>Gomphillus</taxon>
    </lineage>
</organism>
<evidence type="ECO:0000313" key="5">
    <source>
        <dbReference type="EMBL" id="CAF9903323.1"/>
    </source>
</evidence>
<dbReference type="InterPro" id="IPR018287">
    <property type="entry name" value="Hap4_TF_heteromerisation"/>
</dbReference>
<dbReference type="SMART" id="SM00338">
    <property type="entry name" value="BRLZ"/>
    <property type="match status" value="1"/>
</dbReference>
<dbReference type="Pfam" id="PF10297">
    <property type="entry name" value="Hap4_Hap_bind"/>
    <property type="match status" value="1"/>
</dbReference>
<comment type="subcellular location">
    <subcellularLocation>
        <location evidence="1">Nucleus</location>
    </subcellularLocation>
</comment>
<name>A0A8H3I3M4_9LECA</name>
<accession>A0A8H3I3M4</accession>
<keyword evidence="6" id="KW-1185">Reference proteome</keyword>
<dbReference type="PROSITE" id="PS00036">
    <property type="entry name" value="BZIP_BASIC"/>
    <property type="match status" value="1"/>
</dbReference>
<evidence type="ECO:0000313" key="6">
    <source>
        <dbReference type="Proteomes" id="UP000664169"/>
    </source>
</evidence>
<dbReference type="EMBL" id="CAJPDQ010000001">
    <property type="protein sequence ID" value="CAF9903323.1"/>
    <property type="molecule type" value="Genomic_DNA"/>
</dbReference>
<dbReference type="SUPFAM" id="SSF57959">
    <property type="entry name" value="Leucine zipper domain"/>
    <property type="match status" value="1"/>
</dbReference>
<evidence type="ECO:0000256" key="1">
    <source>
        <dbReference type="ARBA" id="ARBA00004123"/>
    </source>
</evidence>
<dbReference type="GO" id="GO:0001228">
    <property type="term" value="F:DNA-binding transcription activator activity, RNA polymerase II-specific"/>
    <property type="evidence" value="ECO:0007669"/>
    <property type="project" value="TreeGrafter"/>
</dbReference>
<feature type="region of interest" description="Disordered" evidence="3">
    <location>
        <begin position="1"/>
        <end position="72"/>
    </location>
</feature>
<dbReference type="OrthoDB" id="5374328at2759"/>
<evidence type="ECO:0000259" key="4">
    <source>
        <dbReference type="PROSITE" id="PS00036"/>
    </source>
</evidence>
<feature type="domain" description="BZIP" evidence="4">
    <location>
        <begin position="55"/>
        <end position="70"/>
    </location>
</feature>
<dbReference type="CDD" id="cd14688">
    <property type="entry name" value="bZIP_YAP"/>
    <property type="match status" value="1"/>
</dbReference>
<proteinExistence type="predicted"/>
<dbReference type="InterPro" id="IPR046347">
    <property type="entry name" value="bZIP_sf"/>
</dbReference>
<dbReference type="Proteomes" id="UP000664169">
    <property type="component" value="Unassembled WGS sequence"/>
</dbReference>
<keyword evidence="2" id="KW-0539">Nucleus</keyword>
<dbReference type="GO" id="GO:0090575">
    <property type="term" value="C:RNA polymerase II transcription regulator complex"/>
    <property type="evidence" value="ECO:0007669"/>
    <property type="project" value="TreeGrafter"/>
</dbReference>
<sequence length="454" mass="49273">MASRALAQKPDNDTITTPVEALSPTEGPSPLTKQYVIPPRPKPGRKPATDTPPTRRKAQNRAAQRAFRERRAAKVNELEDELNEMRKEHEAELAQLRRESDLRLRDANLFHRSSAQSLANEIAALREKSTTLEAMLSGSRTGTISDEEAQRSYQTPPAIQDGCGNCTTDSRCQCVEDAFEVNVAAEQKRPPSPHLIPETAKRQRTFQPEELEIDFTTLTAPVLPSVRKLSISTSQIEPCGFCSDGRACICAEIAADHTQPAIVETKIADPSPIDGNSSCENGPGSCGTCKTNPTVSIMCQALNASQSPEMRYRSPKPPDPAPCALGEACCRVSSTIAEARAQDNGTDGGSNQLIRGPTLSCADAFETLSQHKAFDQASQELGTWLPMLKTVPTRPHNQNERPGEEESLPIQAQAVDASQSISTTIAGMTGFEIEAASVLSVLSFYERKYGTDRP</sequence>
<evidence type="ECO:0000256" key="2">
    <source>
        <dbReference type="ARBA" id="ARBA00023242"/>
    </source>
</evidence>